<dbReference type="InterPro" id="IPR029044">
    <property type="entry name" value="Nucleotide-diphossugar_trans"/>
</dbReference>
<dbReference type="eggNOG" id="COG1216">
    <property type="taxonomic scope" value="Bacteria"/>
</dbReference>
<dbReference type="SUPFAM" id="SSF53448">
    <property type="entry name" value="Nucleotide-diphospho-sugar transferases"/>
    <property type="match status" value="1"/>
</dbReference>
<protein>
    <submittedName>
        <fullName evidence="2">Glycosyl transferase family 2</fullName>
    </submittedName>
</protein>
<dbReference type="Proteomes" id="UP000030661">
    <property type="component" value="Unassembled WGS sequence"/>
</dbReference>
<sequence>MSNRQNMNERGLSVVLGTFNRKPFLKKTIQSVRKEFEQWNIPHEIIVIDGGSTDGTIAWLTKQKDVISIIQYNRGTWQGKQIEQRSWGYFMNLSFKCSQGKYVCMLSDDCLVIPGSLKNGYEEFERRLMQGNRLGALAFYWRNWPTRKKYYVTTVKGQVYLNHGMYLRKALAEVHYINEDDYYFYCADTDLTLRLLKAGYSVEATDKSLIEHSQHINVKGRQENKGKNREKLRHDEAALQTNWEDFFSDTEYVNSVDRHESEIVPDDTIARKGFGYAHFMYRLRQSLNYRLSRVYNVLFHGVSL</sequence>
<name>A0A081C005_VECG1</name>
<accession>A0A081C005</accession>
<feature type="domain" description="Glycosyltransferase 2-like" evidence="1">
    <location>
        <begin position="13"/>
        <end position="148"/>
    </location>
</feature>
<evidence type="ECO:0000259" key="1">
    <source>
        <dbReference type="Pfam" id="PF00535"/>
    </source>
</evidence>
<dbReference type="PANTHER" id="PTHR22916">
    <property type="entry name" value="GLYCOSYLTRANSFERASE"/>
    <property type="match status" value="1"/>
</dbReference>
<dbReference type="InterPro" id="IPR001173">
    <property type="entry name" value="Glyco_trans_2-like"/>
</dbReference>
<dbReference type="GO" id="GO:0016740">
    <property type="term" value="F:transferase activity"/>
    <property type="evidence" value="ECO:0007669"/>
    <property type="project" value="UniProtKB-KW"/>
</dbReference>
<evidence type="ECO:0000313" key="2">
    <source>
        <dbReference type="EMBL" id="GAK57910.1"/>
    </source>
</evidence>
<dbReference type="AlphaFoldDB" id="A0A081C005"/>
<gene>
    <name evidence="2" type="ORF">U27_04882</name>
</gene>
<dbReference type="Gene3D" id="3.90.550.10">
    <property type="entry name" value="Spore Coat Polysaccharide Biosynthesis Protein SpsA, Chain A"/>
    <property type="match status" value="1"/>
</dbReference>
<dbReference type="Pfam" id="PF00535">
    <property type="entry name" value="Glycos_transf_2"/>
    <property type="match status" value="1"/>
</dbReference>
<proteinExistence type="predicted"/>
<keyword evidence="3" id="KW-1185">Reference proteome</keyword>
<dbReference type="STRING" id="1499967.U27_04882"/>
<evidence type="ECO:0000313" key="3">
    <source>
        <dbReference type="Proteomes" id="UP000030661"/>
    </source>
</evidence>
<reference evidence="2 3" key="1">
    <citation type="journal article" date="2015" name="PeerJ">
        <title>First genomic representation of candidate bacterial phylum KSB3 points to enhanced environmental sensing as a trigger of wastewater bulking.</title>
        <authorList>
            <person name="Sekiguchi Y."/>
            <person name="Ohashi A."/>
            <person name="Parks D.H."/>
            <person name="Yamauchi T."/>
            <person name="Tyson G.W."/>
            <person name="Hugenholtz P."/>
        </authorList>
    </citation>
    <scope>NUCLEOTIDE SEQUENCE [LARGE SCALE GENOMIC DNA]</scope>
</reference>
<keyword evidence="2" id="KW-0808">Transferase</keyword>
<organism evidence="2 3">
    <name type="scientific">Vecturithrix granuli</name>
    <dbReference type="NCBI Taxonomy" id="1499967"/>
    <lineage>
        <taxon>Bacteria</taxon>
        <taxon>Candidatus Moduliflexota</taxon>
        <taxon>Candidatus Vecturitrichia</taxon>
        <taxon>Candidatus Vecturitrichales</taxon>
        <taxon>Candidatus Vecturitrichaceae</taxon>
        <taxon>Candidatus Vecturithrix</taxon>
    </lineage>
</organism>
<dbReference type="EMBL" id="DF820466">
    <property type="protein sequence ID" value="GAK57910.1"/>
    <property type="molecule type" value="Genomic_DNA"/>
</dbReference>
<dbReference type="HOGENOM" id="CLU_929423_0_0_0"/>